<sequence>MVESYDEPVGVVVWGMAREGGVGWRSVQTADVAADLATWTDVIPPRYRCGHQSGIGPDESSSSLGNQSGPQSSSSGVMVGVDAKALQALEVMKSHHDFNSTHDARQSPNWRGASQSCTLDPDFSTATSVDTTR</sequence>
<organism evidence="2 3">
    <name type="scientific">Ensete ventricosum</name>
    <name type="common">Abyssinian banana</name>
    <name type="synonym">Musa ensete</name>
    <dbReference type="NCBI Taxonomy" id="4639"/>
    <lineage>
        <taxon>Eukaryota</taxon>
        <taxon>Viridiplantae</taxon>
        <taxon>Streptophyta</taxon>
        <taxon>Embryophyta</taxon>
        <taxon>Tracheophyta</taxon>
        <taxon>Spermatophyta</taxon>
        <taxon>Magnoliopsida</taxon>
        <taxon>Liliopsida</taxon>
        <taxon>Zingiberales</taxon>
        <taxon>Musaceae</taxon>
        <taxon>Ensete</taxon>
    </lineage>
</organism>
<protein>
    <submittedName>
        <fullName evidence="2">Uncharacterized protein</fullName>
    </submittedName>
</protein>
<dbReference type="AlphaFoldDB" id="A0A426X9Z1"/>
<gene>
    <name evidence="2" type="ORF">B296_00057135</name>
</gene>
<evidence type="ECO:0000313" key="3">
    <source>
        <dbReference type="Proteomes" id="UP000287651"/>
    </source>
</evidence>
<comment type="caution">
    <text evidence="2">The sequence shown here is derived from an EMBL/GenBank/DDBJ whole genome shotgun (WGS) entry which is preliminary data.</text>
</comment>
<accession>A0A426X9Z1</accession>
<evidence type="ECO:0000313" key="2">
    <source>
        <dbReference type="EMBL" id="RRT36306.1"/>
    </source>
</evidence>
<feature type="region of interest" description="Disordered" evidence="1">
    <location>
        <begin position="97"/>
        <end position="133"/>
    </location>
</feature>
<reference evidence="2 3" key="1">
    <citation type="journal article" date="2014" name="Agronomy (Basel)">
        <title>A Draft Genome Sequence for Ensete ventricosum, the Drought-Tolerant Tree Against Hunger.</title>
        <authorList>
            <person name="Harrison J."/>
            <person name="Moore K.A."/>
            <person name="Paszkiewicz K."/>
            <person name="Jones T."/>
            <person name="Grant M."/>
            <person name="Ambacheew D."/>
            <person name="Muzemil S."/>
            <person name="Studholme D.J."/>
        </authorList>
    </citation>
    <scope>NUCLEOTIDE SEQUENCE [LARGE SCALE GENOMIC DNA]</scope>
</reference>
<dbReference type="EMBL" id="AMZH03023773">
    <property type="protein sequence ID" value="RRT36306.1"/>
    <property type="molecule type" value="Genomic_DNA"/>
</dbReference>
<proteinExistence type="predicted"/>
<feature type="compositionally biased region" description="Polar residues" evidence="1">
    <location>
        <begin position="106"/>
        <end position="133"/>
    </location>
</feature>
<feature type="compositionally biased region" description="Low complexity" evidence="1">
    <location>
        <begin position="60"/>
        <end position="76"/>
    </location>
</feature>
<feature type="region of interest" description="Disordered" evidence="1">
    <location>
        <begin position="46"/>
        <end position="79"/>
    </location>
</feature>
<evidence type="ECO:0000256" key="1">
    <source>
        <dbReference type="SAM" id="MobiDB-lite"/>
    </source>
</evidence>
<name>A0A426X9Z1_ENSVE</name>
<dbReference type="Proteomes" id="UP000287651">
    <property type="component" value="Unassembled WGS sequence"/>
</dbReference>